<feature type="transmembrane region" description="Helical" evidence="1">
    <location>
        <begin position="123"/>
        <end position="144"/>
    </location>
</feature>
<dbReference type="InterPro" id="IPR007492">
    <property type="entry name" value="LytTR_DNA-bd_dom"/>
</dbReference>
<keyword evidence="1" id="KW-1133">Transmembrane helix</keyword>
<dbReference type="Proteomes" id="UP000682802">
    <property type="component" value="Chromosome 1"/>
</dbReference>
<keyword evidence="4" id="KW-1185">Reference proteome</keyword>
<keyword evidence="1" id="KW-0472">Membrane</keyword>
<dbReference type="SMART" id="SM00850">
    <property type="entry name" value="LytTR"/>
    <property type="match status" value="1"/>
</dbReference>
<dbReference type="RefSeq" id="WP_144072804.1">
    <property type="nucleotide sequence ID" value="NZ_CP076128.1"/>
</dbReference>
<organism evidence="3 4">
    <name type="scientific">Flammeovirga kamogawensis</name>
    <dbReference type="NCBI Taxonomy" id="373891"/>
    <lineage>
        <taxon>Bacteria</taxon>
        <taxon>Pseudomonadati</taxon>
        <taxon>Bacteroidota</taxon>
        <taxon>Cytophagia</taxon>
        <taxon>Cytophagales</taxon>
        <taxon>Flammeovirgaceae</taxon>
        <taxon>Flammeovirga</taxon>
    </lineage>
</organism>
<evidence type="ECO:0000256" key="1">
    <source>
        <dbReference type="SAM" id="Phobius"/>
    </source>
</evidence>
<keyword evidence="1" id="KW-0812">Transmembrane</keyword>
<evidence type="ECO:0000313" key="4">
    <source>
        <dbReference type="Proteomes" id="UP000682802"/>
    </source>
</evidence>
<proteinExistence type="predicted"/>
<name>A0ABX8GZ51_9BACT</name>
<evidence type="ECO:0000313" key="3">
    <source>
        <dbReference type="EMBL" id="QWG08896.1"/>
    </source>
</evidence>
<reference evidence="3 4" key="1">
    <citation type="submission" date="2021-05" db="EMBL/GenBank/DDBJ databases">
        <title>Comparative genomic studies on the polysaccharide-degrading batcterial strains of the Flammeovirga genus.</title>
        <authorList>
            <person name="Zewei F."/>
            <person name="Zheng Z."/>
            <person name="Yu L."/>
            <person name="Ruyue G."/>
            <person name="Yanhong M."/>
            <person name="Yuanyuan C."/>
            <person name="Jingyan G."/>
            <person name="Wenjun H."/>
        </authorList>
    </citation>
    <scope>NUCLEOTIDE SEQUENCE [LARGE SCALE GENOMIC DNA]</scope>
    <source>
        <strain evidence="3 4">YS10</strain>
    </source>
</reference>
<evidence type="ECO:0000259" key="2">
    <source>
        <dbReference type="SMART" id="SM00850"/>
    </source>
</evidence>
<feature type="transmembrane region" description="Helical" evidence="1">
    <location>
        <begin position="92"/>
        <end position="111"/>
    </location>
</feature>
<dbReference type="EMBL" id="CP076128">
    <property type="protein sequence ID" value="QWG08896.1"/>
    <property type="molecule type" value="Genomic_DNA"/>
</dbReference>
<accession>A0ABX8GZ51</accession>
<dbReference type="Pfam" id="PF04397">
    <property type="entry name" value="LytTR"/>
    <property type="match status" value="1"/>
</dbReference>
<feature type="transmembrane region" description="Helical" evidence="1">
    <location>
        <begin position="20"/>
        <end position="40"/>
    </location>
</feature>
<gene>
    <name evidence="3" type="ORF">KM029_08120</name>
</gene>
<protein>
    <submittedName>
        <fullName evidence="3">LytTR family transcriptional regulator</fullName>
    </submittedName>
</protein>
<feature type="transmembrane region" description="Helical" evidence="1">
    <location>
        <begin position="52"/>
        <end position="71"/>
    </location>
</feature>
<sequence length="286" mass="33158">MNLKLLNAPFPFLHKTKHKLWTAISFGLFVTVFLFVFRPFQIERVAVKQPEYIFGYGLITFFVLVVFLFLLPQLLPKQFNVDRWTVLKTLTFILFQLCVISIFNWYFTIVISEVAPTINHSLFDFFFITLSVGVFPTVILVLFLERLLREGKEKQAETINNNLSNHLQEELTEEVEEVTIGEGNQKVSVQLQGLLCIKSEGNYLEVYSIQNNNVERDVIRFSLKKAAQQLSDIAEIHNCHRSYIANFKFVTKVSGNARNYELHISNLDFSIPVSRSFSKELIAIYI</sequence>
<feature type="domain" description="HTH LytTR-type" evidence="2">
    <location>
        <begin position="184"/>
        <end position="286"/>
    </location>
</feature>
<dbReference type="Gene3D" id="2.40.50.1020">
    <property type="entry name" value="LytTr DNA-binding domain"/>
    <property type="match status" value="1"/>
</dbReference>